<dbReference type="EMBL" id="JAUEPS010000008">
    <property type="protein sequence ID" value="KAK0462978.1"/>
    <property type="molecule type" value="Genomic_DNA"/>
</dbReference>
<proteinExistence type="predicted"/>
<reference evidence="1" key="1">
    <citation type="submission" date="2023-06" db="EMBL/GenBank/DDBJ databases">
        <authorList>
            <consortium name="Lawrence Berkeley National Laboratory"/>
            <person name="Ahrendt S."/>
            <person name="Sahu N."/>
            <person name="Indic B."/>
            <person name="Wong-Bajracharya J."/>
            <person name="Merenyi Z."/>
            <person name="Ke H.-M."/>
            <person name="Monk M."/>
            <person name="Kocsube S."/>
            <person name="Drula E."/>
            <person name="Lipzen A."/>
            <person name="Balint B."/>
            <person name="Henrissat B."/>
            <person name="Andreopoulos B."/>
            <person name="Martin F.M."/>
            <person name="Harder C.B."/>
            <person name="Rigling D."/>
            <person name="Ford K.L."/>
            <person name="Foster G.D."/>
            <person name="Pangilinan J."/>
            <person name="Papanicolaou A."/>
            <person name="Barry K."/>
            <person name="LaButti K."/>
            <person name="Viragh M."/>
            <person name="Koriabine M."/>
            <person name="Yan M."/>
            <person name="Riley R."/>
            <person name="Champramary S."/>
            <person name="Plett K.L."/>
            <person name="Tsai I.J."/>
            <person name="Slot J."/>
            <person name="Sipos G."/>
            <person name="Plett J."/>
            <person name="Nagy L.G."/>
            <person name="Grigoriev I.V."/>
        </authorList>
    </citation>
    <scope>NUCLEOTIDE SEQUENCE</scope>
    <source>
        <strain evidence="1">CCBAS 213</strain>
    </source>
</reference>
<dbReference type="GeneID" id="85349617"/>
<accession>A0AA39NC79</accession>
<dbReference type="Proteomes" id="UP001175211">
    <property type="component" value="Unassembled WGS sequence"/>
</dbReference>
<gene>
    <name evidence="1" type="ORF">EV420DRAFT_1147550</name>
</gene>
<dbReference type="RefSeq" id="XP_060334444.1">
    <property type="nucleotide sequence ID" value="XM_060466069.1"/>
</dbReference>
<comment type="caution">
    <text evidence="1">The sequence shown here is derived from an EMBL/GenBank/DDBJ whole genome shotgun (WGS) entry which is preliminary data.</text>
</comment>
<organism evidence="1 2">
    <name type="scientific">Armillaria tabescens</name>
    <name type="common">Ringless honey mushroom</name>
    <name type="synonym">Agaricus tabescens</name>
    <dbReference type="NCBI Taxonomy" id="1929756"/>
    <lineage>
        <taxon>Eukaryota</taxon>
        <taxon>Fungi</taxon>
        <taxon>Dikarya</taxon>
        <taxon>Basidiomycota</taxon>
        <taxon>Agaricomycotina</taxon>
        <taxon>Agaricomycetes</taxon>
        <taxon>Agaricomycetidae</taxon>
        <taxon>Agaricales</taxon>
        <taxon>Marasmiineae</taxon>
        <taxon>Physalacriaceae</taxon>
        <taxon>Desarmillaria</taxon>
    </lineage>
</organism>
<evidence type="ECO:0000313" key="2">
    <source>
        <dbReference type="Proteomes" id="UP001175211"/>
    </source>
</evidence>
<name>A0AA39NC79_ARMTA</name>
<keyword evidence="2" id="KW-1185">Reference proteome</keyword>
<sequence length="357" mass="40989">MNPMLLTVHPRTLILGSMNESHLLDTPFLGALIARMKNLRTVSITYCDVEGWPYVNVFATPSKLQITSLEIRRVQMTFREFMTLLSSPCLTHLRLSALTIGDYPSSEGELGIDFTSPDCRFPQPQSALQRPIQDFRLDVITTSDIVIMDLIATSRHPIIAEGSMINVSFSSEWSLDEHVSRFQRFLDCKAVKSAQKLHLGSPDEYFFTEEDSSEYDPLIFDRFKTVELRSVIPRHWDEYETEFQWWANSLSAVRVGSALKKLRLIVTFISSEMSDLPDVALPVWPNLDAALCGRNLALDRLVIDVFSMGRLTEWKKPIIKNWFFTCLPKTYKKYFTKETKNASLRVHDSLEDDDDDD</sequence>
<dbReference type="SUPFAM" id="SSF52047">
    <property type="entry name" value="RNI-like"/>
    <property type="match status" value="1"/>
</dbReference>
<dbReference type="AlphaFoldDB" id="A0AA39NC79"/>
<evidence type="ECO:0000313" key="1">
    <source>
        <dbReference type="EMBL" id="KAK0462978.1"/>
    </source>
</evidence>
<protein>
    <submittedName>
        <fullName evidence="1">Uncharacterized protein</fullName>
    </submittedName>
</protein>